<dbReference type="CDD" id="cd08179">
    <property type="entry name" value="NADPH_BDH"/>
    <property type="match status" value="1"/>
</dbReference>
<protein>
    <submittedName>
        <fullName evidence="4">Butanol dehydrogenase</fullName>
    </submittedName>
</protein>
<dbReference type="Pfam" id="PF25137">
    <property type="entry name" value="ADH_Fe_C"/>
    <property type="match status" value="1"/>
</dbReference>
<dbReference type="FunFam" id="3.40.50.1970:FF:000003">
    <property type="entry name" value="Alcohol dehydrogenase, iron-containing"/>
    <property type="match status" value="1"/>
</dbReference>
<evidence type="ECO:0000259" key="2">
    <source>
        <dbReference type="Pfam" id="PF00465"/>
    </source>
</evidence>
<organism evidence="4 5">
    <name type="scientific">Anoxybacter fermentans</name>
    <dbReference type="NCBI Taxonomy" id="1323375"/>
    <lineage>
        <taxon>Bacteria</taxon>
        <taxon>Bacillati</taxon>
        <taxon>Bacillota</taxon>
        <taxon>Clostridia</taxon>
        <taxon>Halanaerobiales</taxon>
        <taxon>Anoxybacter</taxon>
    </lineage>
</organism>
<dbReference type="EMBL" id="CP016379">
    <property type="protein sequence ID" value="AZR74644.1"/>
    <property type="molecule type" value="Genomic_DNA"/>
</dbReference>
<dbReference type="PROSITE" id="PS00060">
    <property type="entry name" value="ADH_IRON_2"/>
    <property type="match status" value="1"/>
</dbReference>
<evidence type="ECO:0000259" key="3">
    <source>
        <dbReference type="Pfam" id="PF25137"/>
    </source>
</evidence>
<dbReference type="PANTHER" id="PTHR11496:SF83">
    <property type="entry name" value="HYDROXYACID-OXOACID TRANSHYDROGENASE, MITOCHONDRIAL"/>
    <property type="match status" value="1"/>
</dbReference>
<reference evidence="4 5" key="1">
    <citation type="submission" date="2016-07" db="EMBL/GenBank/DDBJ databases">
        <title>Genome and transcriptome analysis of iron-reducing fermentative bacteria Anoxybacter fermentans.</title>
        <authorList>
            <person name="Zeng X."/>
            <person name="Shao Z."/>
        </authorList>
    </citation>
    <scope>NUCLEOTIDE SEQUENCE [LARGE SCALE GENOMIC DNA]</scope>
    <source>
        <strain evidence="4 5">DY22613</strain>
    </source>
</reference>
<dbReference type="Pfam" id="PF00465">
    <property type="entry name" value="Fe-ADH"/>
    <property type="match status" value="1"/>
</dbReference>
<dbReference type="RefSeq" id="WP_127018006.1">
    <property type="nucleotide sequence ID" value="NZ_CP016379.1"/>
</dbReference>
<gene>
    <name evidence="4" type="ORF">BBF96_15425</name>
</gene>
<keyword evidence="5" id="KW-1185">Reference proteome</keyword>
<dbReference type="PANTHER" id="PTHR11496">
    <property type="entry name" value="ALCOHOL DEHYDROGENASE"/>
    <property type="match status" value="1"/>
</dbReference>
<dbReference type="PROSITE" id="PS00913">
    <property type="entry name" value="ADH_IRON_1"/>
    <property type="match status" value="1"/>
</dbReference>
<dbReference type="KEGG" id="aft:BBF96_15425"/>
<dbReference type="InterPro" id="IPR018211">
    <property type="entry name" value="ADH_Fe_CS"/>
</dbReference>
<proteinExistence type="predicted"/>
<evidence type="ECO:0000313" key="5">
    <source>
        <dbReference type="Proteomes" id="UP000267250"/>
    </source>
</evidence>
<keyword evidence="1" id="KW-0560">Oxidoreductase</keyword>
<dbReference type="GO" id="GO:0046872">
    <property type="term" value="F:metal ion binding"/>
    <property type="evidence" value="ECO:0007669"/>
    <property type="project" value="InterPro"/>
</dbReference>
<evidence type="ECO:0000313" key="4">
    <source>
        <dbReference type="EMBL" id="AZR74644.1"/>
    </source>
</evidence>
<dbReference type="OrthoDB" id="9804734at2"/>
<dbReference type="FunFam" id="1.20.1090.10:FF:000001">
    <property type="entry name" value="Aldehyde-alcohol dehydrogenase"/>
    <property type="match status" value="1"/>
</dbReference>
<accession>A0A3Q9HSL1</accession>
<dbReference type="Proteomes" id="UP000267250">
    <property type="component" value="Chromosome"/>
</dbReference>
<dbReference type="Gene3D" id="1.20.1090.10">
    <property type="entry name" value="Dehydroquinate synthase-like - alpha domain"/>
    <property type="match status" value="1"/>
</dbReference>
<dbReference type="InterPro" id="IPR034802">
    <property type="entry name" value="NADPH_BDH"/>
</dbReference>
<dbReference type="InterPro" id="IPR056798">
    <property type="entry name" value="ADH_Fe_C"/>
</dbReference>
<dbReference type="Gene3D" id="3.40.50.1970">
    <property type="match status" value="1"/>
</dbReference>
<dbReference type="InterPro" id="IPR001670">
    <property type="entry name" value="ADH_Fe/GldA"/>
</dbReference>
<sequence>MSYQAFRIPNNILFGEGAFEYLGTLKGERAVIVTGGSSMKRLGFLDKAKEILEKAGMEVEIIEGVEPNPSIGTVNRGAEKMRQFKPDWIIALGGGSALDAAKIMWVFYEYPELKFEDILEINSIPTLRKKAQFVAIPSTSGTASEITAASVITDTKKHIKYPIISQEIIPDIAIVDPALPAKMPPHITANTGMDVLTHAIESYVSTGANSYTSPLAMEAIKLVFEYLPRAYKDGNDMEARYHMHNASTIAGMAFNNSFLGLVHSLAHKIGGMFGITHGLANAILLPYICKYNMKNTDRYAEIEKVLGVSDLVETLKEFNRKLDIPLNFAALEEVQREKFEEVLSKMSENAYKDPCTLTNPRPTSPEDIEKIYRYAFEGKDIDF</sequence>
<evidence type="ECO:0000256" key="1">
    <source>
        <dbReference type="ARBA" id="ARBA00023002"/>
    </source>
</evidence>
<dbReference type="InterPro" id="IPR039697">
    <property type="entry name" value="Alcohol_dehydrogenase_Fe"/>
</dbReference>
<dbReference type="GO" id="GO:0004022">
    <property type="term" value="F:alcohol dehydrogenase (NAD+) activity"/>
    <property type="evidence" value="ECO:0007669"/>
    <property type="project" value="UniProtKB-ARBA"/>
</dbReference>
<feature type="domain" description="Fe-containing alcohol dehydrogenase-like C-terminal" evidence="3">
    <location>
        <begin position="188"/>
        <end position="375"/>
    </location>
</feature>
<dbReference type="SUPFAM" id="SSF56796">
    <property type="entry name" value="Dehydroquinate synthase-like"/>
    <property type="match status" value="1"/>
</dbReference>
<dbReference type="AlphaFoldDB" id="A0A3Q9HSL1"/>
<name>A0A3Q9HSL1_9FIRM</name>
<feature type="domain" description="Alcohol dehydrogenase iron-type/glycerol dehydrogenase GldA" evidence="2">
    <location>
        <begin position="9"/>
        <end position="177"/>
    </location>
</feature>